<evidence type="ECO:0000256" key="3">
    <source>
        <dbReference type="ARBA" id="ARBA00022737"/>
    </source>
</evidence>
<evidence type="ECO:0000256" key="6">
    <source>
        <dbReference type="PROSITE-ProRule" id="PRU00339"/>
    </source>
</evidence>
<feature type="transmembrane region" description="Helical" evidence="8">
    <location>
        <begin position="493"/>
        <end position="514"/>
    </location>
</feature>
<dbReference type="Pfam" id="PF04893">
    <property type="entry name" value="Yip1"/>
    <property type="match status" value="1"/>
</dbReference>
<dbReference type="InterPro" id="IPR001258">
    <property type="entry name" value="NHL_repeat"/>
</dbReference>
<feature type="chain" id="PRO_5019842819" description="Yip1 domain-containing protein" evidence="9">
    <location>
        <begin position="25"/>
        <end position="670"/>
    </location>
</feature>
<dbReference type="InterPro" id="IPR011042">
    <property type="entry name" value="6-blade_b-propeller_TolB-like"/>
</dbReference>
<evidence type="ECO:0000256" key="2">
    <source>
        <dbReference type="ARBA" id="ARBA00022692"/>
    </source>
</evidence>
<dbReference type="Gene3D" id="2.120.10.30">
    <property type="entry name" value="TolB, C-terminal domain"/>
    <property type="match status" value="2"/>
</dbReference>
<evidence type="ECO:0000256" key="9">
    <source>
        <dbReference type="SAM" id="SignalP"/>
    </source>
</evidence>
<dbReference type="InterPro" id="IPR011990">
    <property type="entry name" value="TPR-like_helical_dom_sf"/>
</dbReference>
<evidence type="ECO:0000256" key="7">
    <source>
        <dbReference type="PROSITE-ProRule" id="PRU00504"/>
    </source>
</evidence>
<feature type="transmembrane region" description="Helical" evidence="8">
    <location>
        <begin position="534"/>
        <end position="552"/>
    </location>
</feature>
<evidence type="ECO:0000256" key="1">
    <source>
        <dbReference type="ARBA" id="ARBA00004141"/>
    </source>
</evidence>
<dbReference type="Gene3D" id="1.25.40.10">
    <property type="entry name" value="Tetratricopeptide repeat domain"/>
    <property type="match status" value="1"/>
</dbReference>
<dbReference type="InterPro" id="IPR019734">
    <property type="entry name" value="TPR_rpt"/>
</dbReference>
<feature type="transmembrane region" description="Helical" evidence="8">
    <location>
        <begin position="430"/>
        <end position="451"/>
    </location>
</feature>
<feature type="repeat" description="TPR" evidence="6">
    <location>
        <begin position="382"/>
        <end position="415"/>
    </location>
</feature>
<feature type="transmembrane region" description="Helical" evidence="8">
    <location>
        <begin position="596"/>
        <end position="619"/>
    </location>
</feature>
<feature type="transmembrane region" description="Helical" evidence="8">
    <location>
        <begin position="631"/>
        <end position="653"/>
    </location>
</feature>
<accession>A0A494XTU6</accession>
<keyword evidence="9" id="KW-0732">Signal</keyword>
<dbReference type="EMBL" id="RBZM01000006">
    <property type="protein sequence ID" value="RKP53081.1"/>
    <property type="molecule type" value="Genomic_DNA"/>
</dbReference>
<evidence type="ECO:0000313" key="12">
    <source>
        <dbReference type="Proteomes" id="UP000282076"/>
    </source>
</evidence>
<dbReference type="GO" id="GO:0016020">
    <property type="term" value="C:membrane"/>
    <property type="evidence" value="ECO:0007669"/>
    <property type="project" value="UniProtKB-SubCell"/>
</dbReference>
<dbReference type="AlphaFoldDB" id="A0A494XTU6"/>
<feature type="transmembrane region" description="Helical" evidence="8">
    <location>
        <begin position="564"/>
        <end position="584"/>
    </location>
</feature>
<dbReference type="Pfam" id="PF01436">
    <property type="entry name" value="NHL"/>
    <property type="match status" value="1"/>
</dbReference>
<dbReference type="Proteomes" id="UP000282076">
    <property type="component" value="Unassembled WGS sequence"/>
</dbReference>
<dbReference type="GO" id="GO:0008270">
    <property type="term" value="F:zinc ion binding"/>
    <property type="evidence" value="ECO:0007669"/>
    <property type="project" value="UniProtKB-KW"/>
</dbReference>
<reference evidence="11 12" key="1">
    <citation type="submission" date="2018-10" db="EMBL/GenBank/DDBJ databases">
        <title>Cohnella sp. M2MS4P-1, whole genome shotgun sequence.</title>
        <authorList>
            <person name="Tuo L."/>
        </authorList>
    </citation>
    <scope>NUCLEOTIDE SEQUENCE [LARGE SCALE GENOMIC DNA]</scope>
    <source>
        <strain evidence="11 12">M2MS4P-1</strain>
    </source>
</reference>
<gene>
    <name evidence="11" type="ORF">D7Z26_15215</name>
</gene>
<dbReference type="PANTHER" id="PTHR24104:SF25">
    <property type="entry name" value="PROTEIN LIN-41"/>
    <property type="match status" value="1"/>
</dbReference>
<dbReference type="RefSeq" id="WP_120977825.1">
    <property type="nucleotide sequence ID" value="NZ_RBZM01000006.1"/>
</dbReference>
<dbReference type="InterPro" id="IPR050952">
    <property type="entry name" value="TRIM-NHL_E3_ligases"/>
</dbReference>
<protein>
    <recommendedName>
        <fullName evidence="10">Yip1 domain-containing protein</fullName>
    </recommendedName>
</protein>
<keyword evidence="12" id="KW-1185">Reference proteome</keyword>
<organism evidence="11 12">
    <name type="scientific">Cohnella endophytica</name>
    <dbReference type="NCBI Taxonomy" id="2419778"/>
    <lineage>
        <taxon>Bacteria</taxon>
        <taxon>Bacillati</taxon>
        <taxon>Bacillota</taxon>
        <taxon>Bacilli</taxon>
        <taxon>Bacillales</taxon>
        <taxon>Paenibacillaceae</taxon>
        <taxon>Cohnella</taxon>
    </lineage>
</organism>
<dbReference type="PANTHER" id="PTHR24104">
    <property type="entry name" value="E3 UBIQUITIN-PROTEIN LIGASE NHLRC1-RELATED"/>
    <property type="match status" value="1"/>
</dbReference>
<sequence length="670" mass="75507">MKRLLAFLLLATTALLVAPGTSLARLPYPTNFYDGSQWLRIQAVYTPAAAFGADLEEPVDLQVGPDDKVYVADKKTDKVVVLGTDGQPIRTLGDEEDGPGKLSGPEGVFVTSDNLVYVADTGNQRIAVFGADGAFVREYKKPETTLLASQRFVPVKLVVDRRGVMYVQTSSSYQGLLRMSQDGEFMGYFGANKAQQSVLSWVKKLILNKEQLAKETPNLPKPITNVSIDQDGFIYTSTGGDYGKGAIRKLNAGGVDSFKNKTLEHGHGIVDTAIDKEGFLYNVDMDSARVNIYDRNGKALFAFGFIDNNTQQYGVLGFPTGLGVDSKYNIWIADSRTKTIQKYARTEFGSDVLSALVLYMDGKYEESKPYWERVDARNEMYTGIYQGLGKVYLHEGKYGDALDYMKEAFDKDGYSKAFWEVRLDWLQNHFVGLAGGLVAFFAVVTLGVRWLRKWLGRKKFSEFWSKQLTDLRTFGFTMFHPYQGFYKLKETKVSPLVTILILVAVLLVKILSVYETGFLFHPVDLSQIDLVRELEFFVLPWITWIIANYLVCSVKDGEGKFREVVQGSTFALMPYLFFSVPLLVLSNVVTLDEKVIIGTLTSVMTLWLGAMFIVMTQVIHNFDFMETIKNSAITVFAIGTIWLFGFIVFGLSYNLYDFFYQLYKEVSFYR</sequence>
<dbReference type="SUPFAM" id="SSF48452">
    <property type="entry name" value="TPR-like"/>
    <property type="match status" value="1"/>
</dbReference>
<keyword evidence="3" id="KW-0677">Repeat</keyword>
<keyword evidence="2 8" id="KW-0812">Transmembrane</keyword>
<dbReference type="PROSITE" id="PS50005">
    <property type="entry name" value="TPR"/>
    <property type="match status" value="1"/>
</dbReference>
<feature type="signal peptide" evidence="9">
    <location>
        <begin position="1"/>
        <end position="24"/>
    </location>
</feature>
<evidence type="ECO:0000256" key="8">
    <source>
        <dbReference type="SAM" id="Phobius"/>
    </source>
</evidence>
<evidence type="ECO:0000256" key="5">
    <source>
        <dbReference type="ARBA" id="ARBA00023136"/>
    </source>
</evidence>
<keyword evidence="6" id="KW-0802">TPR repeat</keyword>
<dbReference type="OrthoDB" id="9799230at2"/>
<evidence type="ECO:0000313" key="11">
    <source>
        <dbReference type="EMBL" id="RKP53081.1"/>
    </source>
</evidence>
<proteinExistence type="predicted"/>
<feature type="domain" description="Yip1" evidence="10">
    <location>
        <begin position="477"/>
        <end position="643"/>
    </location>
</feature>
<keyword evidence="5 8" id="KW-0472">Membrane</keyword>
<dbReference type="SUPFAM" id="SSF101898">
    <property type="entry name" value="NHL repeat"/>
    <property type="match status" value="1"/>
</dbReference>
<dbReference type="PROSITE" id="PS51125">
    <property type="entry name" value="NHL"/>
    <property type="match status" value="1"/>
</dbReference>
<evidence type="ECO:0000256" key="4">
    <source>
        <dbReference type="ARBA" id="ARBA00022989"/>
    </source>
</evidence>
<comment type="subcellular location">
    <subcellularLocation>
        <location evidence="1">Membrane</location>
        <topology evidence="1">Multi-pass membrane protein</topology>
    </subcellularLocation>
</comment>
<comment type="caution">
    <text evidence="11">The sequence shown here is derived from an EMBL/GenBank/DDBJ whole genome shotgun (WGS) entry which is preliminary data.</text>
</comment>
<feature type="repeat" description="NHL" evidence="7">
    <location>
        <begin position="98"/>
        <end position="132"/>
    </location>
</feature>
<dbReference type="InterPro" id="IPR006977">
    <property type="entry name" value="Yip1_dom"/>
</dbReference>
<evidence type="ECO:0000259" key="10">
    <source>
        <dbReference type="Pfam" id="PF04893"/>
    </source>
</evidence>
<keyword evidence="4 8" id="KW-1133">Transmembrane helix</keyword>
<dbReference type="CDD" id="cd05819">
    <property type="entry name" value="NHL"/>
    <property type="match status" value="1"/>
</dbReference>
<name>A0A494XTU6_9BACL</name>